<keyword evidence="2" id="KW-1185">Reference proteome</keyword>
<gene>
    <name evidence="1" type="ORF">SS1G_01310</name>
</gene>
<sequence>MSLPRSLRDENSRVSARDRHLAQTLLPSKLQENQEDPGSQRMQSVRNAAVAMRIERSVAVTVRLFVGFRIHEVNVGKANCWKVVWIDAGEIWSGLL</sequence>
<reference evidence="2" key="1">
    <citation type="journal article" date="2011" name="PLoS Genet.">
        <title>Genomic analysis of the necrotrophic fungal pathogens Sclerotinia sclerotiorum and Botrytis cinerea.</title>
        <authorList>
            <person name="Amselem J."/>
            <person name="Cuomo C.A."/>
            <person name="van Kan J.A."/>
            <person name="Viaud M."/>
            <person name="Benito E.P."/>
            <person name="Couloux A."/>
            <person name="Coutinho P.M."/>
            <person name="de Vries R.P."/>
            <person name="Dyer P.S."/>
            <person name="Fillinger S."/>
            <person name="Fournier E."/>
            <person name="Gout L."/>
            <person name="Hahn M."/>
            <person name="Kohn L."/>
            <person name="Lapalu N."/>
            <person name="Plummer K.M."/>
            <person name="Pradier J.M."/>
            <person name="Quevillon E."/>
            <person name="Sharon A."/>
            <person name="Simon A."/>
            <person name="ten Have A."/>
            <person name="Tudzynski B."/>
            <person name="Tudzynski P."/>
            <person name="Wincker P."/>
            <person name="Andrew M."/>
            <person name="Anthouard V."/>
            <person name="Beever R.E."/>
            <person name="Beffa R."/>
            <person name="Benoit I."/>
            <person name="Bouzid O."/>
            <person name="Brault B."/>
            <person name="Chen Z."/>
            <person name="Choquer M."/>
            <person name="Collemare J."/>
            <person name="Cotton P."/>
            <person name="Danchin E.G."/>
            <person name="Da Silva C."/>
            <person name="Gautier A."/>
            <person name="Giraud C."/>
            <person name="Giraud T."/>
            <person name="Gonzalez C."/>
            <person name="Grossetete S."/>
            <person name="Guldener U."/>
            <person name="Henrissat B."/>
            <person name="Howlett B.J."/>
            <person name="Kodira C."/>
            <person name="Kretschmer M."/>
            <person name="Lappartient A."/>
            <person name="Leroch M."/>
            <person name="Levis C."/>
            <person name="Mauceli E."/>
            <person name="Neuveglise C."/>
            <person name="Oeser B."/>
            <person name="Pearson M."/>
            <person name="Poulain J."/>
            <person name="Poussereau N."/>
            <person name="Quesneville H."/>
            <person name="Rascle C."/>
            <person name="Schumacher J."/>
            <person name="Segurens B."/>
            <person name="Sexton A."/>
            <person name="Silva E."/>
            <person name="Sirven C."/>
            <person name="Soanes D.M."/>
            <person name="Talbot N.J."/>
            <person name="Templeton M."/>
            <person name="Yandava C."/>
            <person name="Yarden O."/>
            <person name="Zeng Q."/>
            <person name="Rollins J.A."/>
            <person name="Lebrun M.H."/>
            <person name="Dickman M."/>
        </authorList>
    </citation>
    <scope>NUCLEOTIDE SEQUENCE [LARGE SCALE GENOMIC DNA]</scope>
    <source>
        <strain evidence="2">ATCC 18683 / 1980 / Ss-1</strain>
    </source>
</reference>
<dbReference type="KEGG" id="ssl:SS1G_01310"/>
<evidence type="ECO:0000313" key="1">
    <source>
        <dbReference type="EMBL" id="EDN96384.1"/>
    </source>
</evidence>
<dbReference type="EMBL" id="CH476622">
    <property type="protein sequence ID" value="EDN96384.1"/>
    <property type="molecule type" value="Genomic_DNA"/>
</dbReference>
<protein>
    <submittedName>
        <fullName evidence="1">Uncharacterized protein</fullName>
    </submittedName>
</protein>
<dbReference type="RefSeq" id="XP_001597116.1">
    <property type="nucleotide sequence ID" value="XM_001597066.1"/>
</dbReference>
<proteinExistence type="predicted"/>
<evidence type="ECO:0000313" key="2">
    <source>
        <dbReference type="Proteomes" id="UP000001312"/>
    </source>
</evidence>
<dbReference type="InParanoid" id="A7E7N2"/>
<dbReference type="HOGENOM" id="CLU_2361000_0_0_1"/>
<dbReference type="Proteomes" id="UP000001312">
    <property type="component" value="Unassembled WGS sequence"/>
</dbReference>
<dbReference type="GeneID" id="5494039"/>
<organism evidence="1 2">
    <name type="scientific">Sclerotinia sclerotiorum (strain ATCC 18683 / 1980 / Ss-1)</name>
    <name type="common">White mold</name>
    <name type="synonym">Whetzelinia sclerotiorum</name>
    <dbReference type="NCBI Taxonomy" id="665079"/>
    <lineage>
        <taxon>Eukaryota</taxon>
        <taxon>Fungi</taxon>
        <taxon>Dikarya</taxon>
        <taxon>Ascomycota</taxon>
        <taxon>Pezizomycotina</taxon>
        <taxon>Leotiomycetes</taxon>
        <taxon>Helotiales</taxon>
        <taxon>Sclerotiniaceae</taxon>
        <taxon>Sclerotinia</taxon>
    </lineage>
</organism>
<name>A7E7N2_SCLS1</name>
<accession>A7E7N2</accession>
<dbReference type="AlphaFoldDB" id="A7E7N2"/>